<accession>A0A0D8XHW2</accession>
<evidence type="ECO:0000256" key="1">
    <source>
        <dbReference type="SAM" id="Phobius"/>
    </source>
</evidence>
<dbReference type="OrthoDB" id="5868565at2759"/>
<protein>
    <submittedName>
        <fullName evidence="2">Uncharacterized protein</fullName>
    </submittedName>
</protein>
<dbReference type="Proteomes" id="UP000053766">
    <property type="component" value="Unassembled WGS sequence"/>
</dbReference>
<reference evidence="3" key="2">
    <citation type="journal article" date="2016" name="Sci. Rep.">
        <title>Dictyocaulus viviparus genome, variome and transcriptome elucidate lungworm biology and support future intervention.</title>
        <authorList>
            <person name="McNulty S.N."/>
            <person name="Strube C."/>
            <person name="Rosa B.A."/>
            <person name="Martin J.C."/>
            <person name="Tyagi R."/>
            <person name="Choi Y.J."/>
            <person name="Wang Q."/>
            <person name="Hallsworth Pepin K."/>
            <person name="Zhang X."/>
            <person name="Ozersky P."/>
            <person name="Wilson R.K."/>
            <person name="Sternberg P.W."/>
            <person name="Gasser R.B."/>
            <person name="Mitreva M."/>
        </authorList>
    </citation>
    <scope>NUCLEOTIDE SEQUENCE [LARGE SCALE GENOMIC DNA]</scope>
    <source>
        <strain evidence="3">HannoverDv2000</strain>
    </source>
</reference>
<feature type="non-terminal residue" evidence="2">
    <location>
        <position position="1"/>
    </location>
</feature>
<sequence length="134" mass="16334">KNDFFNQRHCSDLVDVACDRNPFLPYCRTVLRRKDINPLKDPFKEKFVPVSSEEHDNTDDISIEYEEETTTKRYCPVNQYTFQTTCLPGKKLRYDLQYYDFYLVFTYDMIFIVNYINRKAFIKFLFHSIFFLLR</sequence>
<keyword evidence="1" id="KW-1133">Transmembrane helix</keyword>
<gene>
    <name evidence="2" type="ORF">DICVIV_12089</name>
</gene>
<evidence type="ECO:0000313" key="3">
    <source>
        <dbReference type="Proteomes" id="UP000053766"/>
    </source>
</evidence>
<feature type="transmembrane region" description="Helical" evidence="1">
    <location>
        <begin position="98"/>
        <end position="116"/>
    </location>
</feature>
<evidence type="ECO:0000313" key="2">
    <source>
        <dbReference type="EMBL" id="KJH41926.1"/>
    </source>
</evidence>
<proteinExistence type="predicted"/>
<name>A0A0D8XHW2_DICVI</name>
<organism evidence="2 3">
    <name type="scientific">Dictyocaulus viviparus</name>
    <name type="common">Bovine lungworm</name>
    <dbReference type="NCBI Taxonomy" id="29172"/>
    <lineage>
        <taxon>Eukaryota</taxon>
        <taxon>Metazoa</taxon>
        <taxon>Ecdysozoa</taxon>
        <taxon>Nematoda</taxon>
        <taxon>Chromadorea</taxon>
        <taxon>Rhabditida</taxon>
        <taxon>Rhabditina</taxon>
        <taxon>Rhabditomorpha</taxon>
        <taxon>Strongyloidea</taxon>
        <taxon>Metastrongylidae</taxon>
        <taxon>Dictyocaulus</taxon>
    </lineage>
</organism>
<reference evidence="2 3" key="1">
    <citation type="submission" date="2013-11" db="EMBL/GenBank/DDBJ databases">
        <title>Draft genome of the bovine lungworm Dictyocaulus viviparus.</title>
        <authorList>
            <person name="Mitreva M."/>
        </authorList>
    </citation>
    <scope>NUCLEOTIDE SEQUENCE [LARGE SCALE GENOMIC DNA]</scope>
    <source>
        <strain evidence="2 3">HannoverDv2000</strain>
    </source>
</reference>
<keyword evidence="1" id="KW-0472">Membrane</keyword>
<keyword evidence="1" id="KW-0812">Transmembrane</keyword>
<keyword evidence="3" id="KW-1185">Reference proteome</keyword>
<dbReference type="AlphaFoldDB" id="A0A0D8XHW2"/>
<dbReference type="EMBL" id="KN716736">
    <property type="protein sequence ID" value="KJH41926.1"/>
    <property type="molecule type" value="Genomic_DNA"/>
</dbReference>